<evidence type="ECO:0008006" key="3">
    <source>
        <dbReference type="Google" id="ProtNLM"/>
    </source>
</evidence>
<dbReference type="AlphaFoldDB" id="A0A8D8RCZ1"/>
<dbReference type="EMBL" id="HBUF01151747">
    <property type="protein sequence ID" value="CAG6648411.1"/>
    <property type="molecule type" value="Transcribed_RNA"/>
</dbReference>
<accession>A0A8D8RCZ1</accession>
<organism evidence="2">
    <name type="scientific">Cacopsylla melanoneura</name>
    <dbReference type="NCBI Taxonomy" id="428564"/>
    <lineage>
        <taxon>Eukaryota</taxon>
        <taxon>Metazoa</taxon>
        <taxon>Ecdysozoa</taxon>
        <taxon>Arthropoda</taxon>
        <taxon>Hexapoda</taxon>
        <taxon>Insecta</taxon>
        <taxon>Pterygota</taxon>
        <taxon>Neoptera</taxon>
        <taxon>Paraneoptera</taxon>
        <taxon>Hemiptera</taxon>
        <taxon>Sternorrhyncha</taxon>
        <taxon>Psylloidea</taxon>
        <taxon>Psyllidae</taxon>
        <taxon>Psyllinae</taxon>
        <taxon>Cacopsylla</taxon>
    </lineage>
</organism>
<protein>
    <recommendedName>
        <fullName evidence="3">Cuticle protein</fullName>
    </recommendedName>
</protein>
<keyword evidence="1" id="KW-0732">Signal</keyword>
<proteinExistence type="predicted"/>
<evidence type="ECO:0000256" key="1">
    <source>
        <dbReference type="SAM" id="SignalP"/>
    </source>
</evidence>
<dbReference type="EMBL" id="HBUF01151746">
    <property type="protein sequence ID" value="CAG6648410.1"/>
    <property type="molecule type" value="Transcribed_RNA"/>
</dbReference>
<sequence length="102" mass="10777">MKFFIAFLATLACAVAAPSAYSAYSPAPATYYGDYYGSSYAHYPAADIKVLPSGYLADTPEVAHAKVAHEVAKGYAAAAAAANPDYTSYAYPAPVHHYASHY</sequence>
<name>A0A8D8RCZ1_9HEMI</name>
<reference evidence="2" key="1">
    <citation type="submission" date="2021-05" db="EMBL/GenBank/DDBJ databases">
        <authorList>
            <person name="Alioto T."/>
            <person name="Alioto T."/>
            <person name="Gomez Garrido J."/>
        </authorList>
    </citation>
    <scope>NUCLEOTIDE SEQUENCE</scope>
</reference>
<evidence type="ECO:0000313" key="2">
    <source>
        <dbReference type="EMBL" id="CAG6648411.1"/>
    </source>
</evidence>
<feature type="signal peptide" evidence="1">
    <location>
        <begin position="1"/>
        <end position="16"/>
    </location>
</feature>
<feature type="chain" id="PRO_5036261861" description="Cuticle protein" evidence="1">
    <location>
        <begin position="17"/>
        <end position="102"/>
    </location>
</feature>